<proteinExistence type="predicted"/>
<dbReference type="RefSeq" id="WP_017158299.1">
    <property type="nucleotide sequence ID" value="NZ_CP083575.1"/>
</dbReference>
<accession>A0A8I2BU16</accession>
<organism evidence="1 2">
    <name type="scientific">Xanthomonas manihotis</name>
    <dbReference type="NCBI Taxonomy" id="43353"/>
    <lineage>
        <taxon>Bacteria</taxon>
        <taxon>Pseudomonadati</taxon>
        <taxon>Pseudomonadota</taxon>
        <taxon>Gammaproteobacteria</taxon>
        <taxon>Lysobacterales</taxon>
        <taxon>Lysobacteraceae</taxon>
        <taxon>Xanthomonas</taxon>
    </lineage>
</organism>
<sequence>MESLISAFDCLIAMAPFTLLRTPLTCTAFKVDAAGATLSALAAACCAAASQFRASPMRKSSGRYLTARRATDACCDGTSMMAS</sequence>
<dbReference type="AlphaFoldDB" id="A0A8I2BU16"/>
<comment type="caution">
    <text evidence="1">The sequence shown here is derived from an EMBL/GenBank/DDBJ whole genome shotgun (WGS) entry which is preliminary data.</text>
</comment>
<reference evidence="1" key="1">
    <citation type="submission" date="2021-03" db="EMBL/GenBank/DDBJ databases">
        <title>Molecular characterization of Xanthomonas species pathogenic on Araceae and the development of a triplex TaqMan assay for detection of X. phaseoli pv. dieffenbachiae.</title>
        <authorList>
            <person name="Van Der Wolf J."/>
            <person name="Krijger M."/>
            <person name="Mendes O."/>
            <person name="Brankovics B."/>
            <person name="Bonants P."/>
            <person name="Meekes E."/>
        </authorList>
    </citation>
    <scope>NUCLEOTIDE SEQUENCE</scope>
    <source>
        <strain evidence="1">NBC1264</strain>
    </source>
</reference>
<name>A0A8I2BU16_XANMN</name>
<dbReference type="Proteomes" id="UP000668572">
    <property type="component" value="Unassembled WGS sequence"/>
</dbReference>
<evidence type="ECO:0000313" key="1">
    <source>
        <dbReference type="EMBL" id="MBO9758728.1"/>
    </source>
</evidence>
<dbReference type="EMBL" id="JAGHXW010000013">
    <property type="protein sequence ID" value="MBO9758728.1"/>
    <property type="molecule type" value="Genomic_DNA"/>
</dbReference>
<protein>
    <submittedName>
        <fullName evidence="1">Uncharacterized protein</fullName>
    </submittedName>
</protein>
<evidence type="ECO:0000313" key="2">
    <source>
        <dbReference type="Proteomes" id="UP000668572"/>
    </source>
</evidence>
<gene>
    <name evidence="1" type="ORF">J7405_04015</name>
</gene>